<proteinExistence type="predicted"/>
<protein>
    <submittedName>
        <fullName evidence="1">Uncharacterized protein</fullName>
    </submittedName>
</protein>
<dbReference type="EMBL" id="QDDL01000001">
    <property type="protein sequence ID" value="PVZ72318.1"/>
    <property type="molecule type" value="Genomic_DNA"/>
</dbReference>
<dbReference type="RefSeq" id="WP_116685904.1">
    <property type="nucleotide sequence ID" value="NZ_CAWNYD010000001.1"/>
</dbReference>
<dbReference type="AlphaFoldDB" id="A0A2V1H508"/>
<evidence type="ECO:0000313" key="2">
    <source>
        <dbReference type="Proteomes" id="UP000244906"/>
    </source>
</evidence>
<gene>
    <name evidence="1" type="ORF">DC094_04740</name>
</gene>
<reference evidence="1 2" key="1">
    <citation type="submission" date="2018-04" db="EMBL/GenBank/DDBJ databases">
        <title>Thalassorhabdus spongiae gen. nov., sp. nov., isolated from a marine sponge in South-West Iceland.</title>
        <authorList>
            <person name="Knobloch S."/>
            <person name="Daussin A."/>
            <person name="Johannsson R."/>
            <person name="Marteinsson V.T."/>
        </authorList>
    </citation>
    <scope>NUCLEOTIDE SEQUENCE [LARGE SCALE GENOMIC DNA]</scope>
    <source>
        <strain evidence="1 2">Hp12</strain>
    </source>
</reference>
<sequence length="241" mass="27836">MDSTDQRMSAIYQIWNVCGINKVDDFNAAIHEKNRLLLRRSGLCVIWLANALIEKNYNCRQFEQYFTEPEKKEQLRHIEQWAAPLLLQTTYEMRGHHGFNQGEEIREIDINKLDTSNPPISEKLSDGSRETNRIVVRSIFDKIEFHSNGEGVLIKAISKDYSSSAVLAVFRNYCDNKLYLFDPLIGVLSLNTLDIARVAMMVDSLLNHKYLITKGSINWYNFTRSNPHLLMTAKEYNALGN</sequence>
<organism evidence="1 2">
    <name type="scientific">Pelagibaculum spongiae</name>
    <dbReference type="NCBI Taxonomy" id="2080658"/>
    <lineage>
        <taxon>Bacteria</taxon>
        <taxon>Pseudomonadati</taxon>
        <taxon>Pseudomonadota</taxon>
        <taxon>Gammaproteobacteria</taxon>
        <taxon>Oceanospirillales</taxon>
        <taxon>Pelagibaculum</taxon>
    </lineage>
</organism>
<evidence type="ECO:0000313" key="1">
    <source>
        <dbReference type="EMBL" id="PVZ72318.1"/>
    </source>
</evidence>
<keyword evidence="2" id="KW-1185">Reference proteome</keyword>
<name>A0A2V1H508_9GAMM</name>
<dbReference type="Proteomes" id="UP000244906">
    <property type="component" value="Unassembled WGS sequence"/>
</dbReference>
<comment type="caution">
    <text evidence="1">The sequence shown here is derived from an EMBL/GenBank/DDBJ whole genome shotgun (WGS) entry which is preliminary data.</text>
</comment>
<accession>A0A2V1H508</accession>